<dbReference type="Proteomes" id="UP000319143">
    <property type="component" value="Unassembled WGS sequence"/>
</dbReference>
<feature type="domain" description="Carrier" evidence="2">
    <location>
        <begin position="100"/>
        <end position="134"/>
    </location>
</feature>
<comment type="caution">
    <text evidence="3">The sequence shown here is derived from an EMBL/GenBank/DDBJ whole genome shotgun (WGS) entry which is preliminary data.</text>
</comment>
<feature type="transmembrane region" description="Helical" evidence="1">
    <location>
        <begin position="12"/>
        <end position="33"/>
    </location>
</feature>
<dbReference type="InterPro" id="IPR009081">
    <property type="entry name" value="PP-bd_ACP"/>
</dbReference>
<dbReference type="EMBL" id="SJPV01000037">
    <property type="protein sequence ID" value="TWU27912.1"/>
    <property type="molecule type" value="Genomic_DNA"/>
</dbReference>
<keyword evidence="1" id="KW-0812">Transmembrane</keyword>
<sequence>MDLRMPPLQRPLWLRLAAVLLAAMAGWFCYSSIAADNASGFGAFVALFCMAFVGLVLAALTKPFQLFPAKTFTDYRGLVTQIVALNYAKLSKRQNSWNATDIRNVLQLIIVEELGVKKEAVTPTANFVYDLGMD</sequence>
<organism evidence="3 4">
    <name type="scientific">Novipirellula artificiosorum</name>
    <dbReference type="NCBI Taxonomy" id="2528016"/>
    <lineage>
        <taxon>Bacteria</taxon>
        <taxon>Pseudomonadati</taxon>
        <taxon>Planctomycetota</taxon>
        <taxon>Planctomycetia</taxon>
        <taxon>Pirellulales</taxon>
        <taxon>Pirellulaceae</taxon>
        <taxon>Novipirellula</taxon>
    </lineage>
</organism>
<protein>
    <submittedName>
        <fullName evidence="3">Acyl carrier protein</fullName>
    </submittedName>
</protein>
<keyword evidence="4" id="KW-1185">Reference proteome</keyword>
<evidence type="ECO:0000313" key="4">
    <source>
        <dbReference type="Proteomes" id="UP000319143"/>
    </source>
</evidence>
<name>A0A5C6CTU6_9BACT</name>
<accession>A0A5C6CTU6</accession>
<keyword evidence="1" id="KW-0472">Membrane</keyword>
<evidence type="ECO:0000259" key="2">
    <source>
        <dbReference type="PROSITE" id="PS50075"/>
    </source>
</evidence>
<dbReference type="AlphaFoldDB" id="A0A5C6CTU6"/>
<evidence type="ECO:0000313" key="3">
    <source>
        <dbReference type="EMBL" id="TWU27912.1"/>
    </source>
</evidence>
<gene>
    <name evidence="3" type="primary">acpP_4</name>
    <name evidence="3" type="ORF">Poly41_70520</name>
</gene>
<proteinExistence type="predicted"/>
<keyword evidence="1" id="KW-1133">Transmembrane helix</keyword>
<feature type="transmembrane region" description="Helical" evidence="1">
    <location>
        <begin position="39"/>
        <end position="60"/>
    </location>
</feature>
<reference evidence="3 4" key="1">
    <citation type="submission" date="2019-02" db="EMBL/GenBank/DDBJ databases">
        <title>Deep-cultivation of Planctomycetes and their phenomic and genomic characterization uncovers novel biology.</title>
        <authorList>
            <person name="Wiegand S."/>
            <person name="Jogler M."/>
            <person name="Boedeker C."/>
            <person name="Pinto D."/>
            <person name="Vollmers J."/>
            <person name="Rivas-Marin E."/>
            <person name="Kohn T."/>
            <person name="Peeters S.H."/>
            <person name="Heuer A."/>
            <person name="Rast P."/>
            <person name="Oberbeckmann S."/>
            <person name="Bunk B."/>
            <person name="Jeske O."/>
            <person name="Meyerdierks A."/>
            <person name="Storesund J.E."/>
            <person name="Kallscheuer N."/>
            <person name="Luecker S."/>
            <person name="Lage O.M."/>
            <person name="Pohl T."/>
            <person name="Merkel B.J."/>
            <person name="Hornburger P."/>
            <person name="Mueller R.-W."/>
            <person name="Bruemmer F."/>
            <person name="Labrenz M."/>
            <person name="Spormann A.M."/>
            <person name="Op Den Camp H."/>
            <person name="Overmann J."/>
            <person name="Amann R."/>
            <person name="Jetten M.S.M."/>
            <person name="Mascher T."/>
            <person name="Medema M.H."/>
            <person name="Devos D.P."/>
            <person name="Kaster A.-K."/>
            <person name="Ovreas L."/>
            <person name="Rohde M."/>
            <person name="Galperin M.Y."/>
            <person name="Jogler C."/>
        </authorList>
    </citation>
    <scope>NUCLEOTIDE SEQUENCE [LARGE SCALE GENOMIC DNA]</scope>
    <source>
        <strain evidence="3 4">Poly41</strain>
    </source>
</reference>
<dbReference type="PROSITE" id="PS50075">
    <property type="entry name" value="CARRIER"/>
    <property type="match status" value="1"/>
</dbReference>
<evidence type="ECO:0000256" key="1">
    <source>
        <dbReference type="SAM" id="Phobius"/>
    </source>
</evidence>